<keyword evidence="2" id="KW-1185">Reference proteome</keyword>
<name>A0ABW6T6W2_9ACTN</name>
<evidence type="ECO:0000313" key="2">
    <source>
        <dbReference type="Proteomes" id="UP001602013"/>
    </source>
</evidence>
<comment type="caution">
    <text evidence="1">The sequence shown here is derived from an EMBL/GenBank/DDBJ whole genome shotgun (WGS) entry which is preliminary data.</text>
</comment>
<reference evidence="1 2" key="1">
    <citation type="submission" date="2024-10" db="EMBL/GenBank/DDBJ databases">
        <title>The Natural Products Discovery Center: Release of the First 8490 Sequenced Strains for Exploring Actinobacteria Biosynthetic Diversity.</title>
        <authorList>
            <person name="Kalkreuter E."/>
            <person name="Kautsar S.A."/>
            <person name="Yang D."/>
            <person name="Bader C.D."/>
            <person name="Teijaro C.N."/>
            <person name="Fluegel L."/>
            <person name="Davis C.M."/>
            <person name="Simpson J.R."/>
            <person name="Lauterbach L."/>
            <person name="Steele A.D."/>
            <person name="Gui C."/>
            <person name="Meng S."/>
            <person name="Li G."/>
            <person name="Viehrig K."/>
            <person name="Ye F."/>
            <person name="Su P."/>
            <person name="Kiefer A.F."/>
            <person name="Nichols A."/>
            <person name="Cepeda A.J."/>
            <person name="Yan W."/>
            <person name="Fan B."/>
            <person name="Jiang Y."/>
            <person name="Adhikari A."/>
            <person name="Zheng C.-J."/>
            <person name="Schuster L."/>
            <person name="Cowan T.M."/>
            <person name="Smanski M.J."/>
            <person name="Chevrette M.G."/>
            <person name="De Carvalho L.P.S."/>
            <person name="Shen B."/>
        </authorList>
    </citation>
    <scope>NUCLEOTIDE SEQUENCE [LARGE SCALE GENOMIC DNA]</scope>
    <source>
        <strain evidence="1 2">NPDC002173</strain>
    </source>
</reference>
<dbReference type="Gene3D" id="2.60.120.260">
    <property type="entry name" value="Galactose-binding domain-like"/>
    <property type="match status" value="1"/>
</dbReference>
<sequence>MIDLPQIAVEIAFTRDPDDGSPLWQDATDDVDWDQKIRISRRRSHELDEVAPGTLSLTLYNEDGRYTAELPTSANYPNVKLNRMIRVRAHWPGGPNRLASGQACGSDASLFSGSQGSVTVDTSIFPPGQTSSIRWNAGTLSNGTILRVGAKSTSSPTDQAFHVRPGDVWSLQCQARRDTVAATVALRVRWYDKAGAQLGDTTSPAITLTTAWQALTYSPTVPAGAAWARLMLVSTASSSGAAIIYTSAWQAERAAAPSAWMDPGPQHVRFTGFVDRWPLLWDNWYGRAPITATDRQKLLSRATIRGALLEETLASKPIALYPLSEPQSATQAGNVAAVSQPDMVPQTVGTGGGLAFGAEGGPDDSTMVQLTPSGSTNGMCLAVPLLYTPLGGGSGSISLAAWVRFASSTVDQRILYADDGSDTVHVRISYQPSSSTMTVGVRHPVRDFVATGTVSLGTALRLVVATLQFTAGSLVIRAYVDGTSVINSSTPTTITAWPRLTRLRVGGVPSSALDPPQLMSGAVAMVGLWNSVLTQAQADTLSSARSGFAGELSGARARRIAVWAGIPSMSADSGASTLARHPSKEQSTLAALKLVALSEAGVLFVAGDDTVTMHGRGRRQQPGPPSIVLTADDCASDLGFTMDDQLLVNDVTVNRPEGVGARVIDQASIEDNEGVFTGSIDTLLFTDTEALDRAAYTVATYGHPQPRAGQIVVDAHHLDLWRQLLGSEIGQRIQLSGLPAEASAPTLDLWCEGIQDEISDSTWRFTFDASPVRQTPIFILDDPVYGTLDNNYLGW</sequence>
<accession>A0ABW6T6W2</accession>
<dbReference type="SUPFAM" id="SSF49899">
    <property type="entry name" value="Concanavalin A-like lectins/glucanases"/>
    <property type="match status" value="1"/>
</dbReference>
<dbReference type="Proteomes" id="UP001602013">
    <property type="component" value="Unassembled WGS sequence"/>
</dbReference>
<proteinExistence type="predicted"/>
<dbReference type="Pfam" id="PF13385">
    <property type="entry name" value="Laminin_G_3"/>
    <property type="match status" value="1"/>
</dbReference>
<protein>
    <submittedName>
        <fullName evidence="1">LamG-like jellyroll fold domain-containing protein</fullName>
    </submittedName>
</protein>
<gene>
    <name evidence="1" type="ORF">ACFYXI_39480</name>
</gene>
<dbReference type="RefSeq" id="WP_387417850.1">
    <property type="nucleotide sequence ID" value="NZ_JBIASD010000052.1"/>
</dbReference>
<dbReference type="InterPro" id="IPR013320">
    <property type="entry name" value="ConA-like_dom_sf"/>
</dbReference>
<dbReference type="Gene3D" id="2.60.120.200">
    <property type="match status" value="1"/>
</dbReference>
<organism evidence="1 2">
    <name type="scientific">Microtetraspora malaysiensis</name>
    <dbReference type="NCBI Taxonomy" id="161358"/>
    <lineage>
        <taxon>Bacteria</taxon>
        <taxon>Bacillati</taxon>
        <taxon>Actinomycetota</taxon>
        <taxon>Actinomycetes</taxon>
        <taxon>Streptosporangiales</taxon>
        <taxon>Streptosporangiaceae</taxon>
        <taxon>Microtetraspora</taxon>
    </lineage>
</organism>
<evidence type="ECO:0000313" key="1">
    <source>
        <dbReference type="EMBL" id="MFF3671683.1"/>
    </source>
</evidence>
<dbReference type="EMBL" id="JBIASD010000052">
    <property type="protein sequence ID" value="MFF3671683.1"/>
    <property type="molecule type" value="Genomic_DNA"/>
</dbReference>